<evidence type="ECO:0000313" key="4">
    <source>
        <dbReference type="Proteomes" id="UP000275331"/>
    </source>
</evidence>
<organism evidence="3 4">
    <name type="scientific">Atlantibacter subterraneus</name>
    <dbReference type="NCBI Taxonomy" id="255519"/>
    <lineage>
        <taxon>Bacteria</taxon>
        <taxon>Pseudomonadati</taxon>
        <taxon>Pseudomonadota</taxon>
        <taxon>Gammaproteobacteria</taxon>
        <taxon>Enterobacterales</taxon>
        <taxon>Enterobacteriaceae</taxon>
        <taxon>Atlantibacter</taxon>
    </lineage>
</organism>
<gene>
    <name evidence="3" type="ORF">EGT71_18990</name>
    <name evidence="2" type="ORF">R4P48_17945</name>
</gene>
<dbReference type="EMBL" id="JAWLOF010000015">
    <property type="protein sequence ID" value="MDV7024549.1"/>
    <property type="molecule type" value="Genomic_DNA"/>
</dbReference>
<dbReference type="InterPro" id="IPR009956">
    <property type="entry name" value="Post-segregation_anti-tox_CcdA"/>
</dbReference>
<dbReference type="EMBL" id="RHXB01000014">
    <property type="protein sequence ID" value="RSE23271.1"/>
    <property type="molecule type" value="Genomic_DNA"/>
</dbReference>
<dbReference type="Pfam" id="PF07362">
    <property type="entry name" value="CcdA"/>
    <property type="match status" value="1"/>
</dbReference>
<dbReference type="RefSeq" id="WP_125294777.1">
    <property type="nucleotide sequence ID" value="NZ_DAIRID010000065.1"/>
</dbReference>
<dbReference type="AlphaFoldDB" id="A0A427URT3"/>
<evidence type="ECO:0000313" key="5">
    <source>
        <dbReference type="Proteomes" id="UP001187066"/>
    </source>
</evidence>
<evidence type="ECO:0000256" key="1">
    <source>
        <dbReference type="ARBA" id="ARBA00022649"/>
    </source>
</evidence>
<reference evidence="2 5" key="2">
    <citation type="submission" date="2023-10" db="EMBL/GenBank/DDBJ databases">
        <authorList>
            <person name="Dale J."/>
        </authorList>
    </citation>
    <scope>NUCLEOTIDE SEQUENCE [LARGE SCALE GENOMIC DNA]</scope>
    <source>
        <strain evidence="2 5">2023EL-00970</strain>
    </source>
</reference>
<dbReference type="Proteomes" id="UP000275331">
    <property type="component" value="Unassembled WGS sequence"/>
</dbReference>
<accession>A0A427URT3</accession>
<evidence type="ECO:0000313" key="3">
    <source>
        <dbReference type="EMBL" id="RSE23271.1"/>
    </source>
</evidence>
<comment type="caution">
    <text evidence="3">The sequence shown here is derived from an EMBL/GenBank/DDBJ whole genome shotgun (WGS) entry which is preliminary data.</text>
</comment>
<dbReference type="OrthoDB" id="7219749at2"/>
<dbReference type="Proteomes" id="UP001187066">
    <property type="component" value="Unassembled WGS sequence"/>
</dbReference>
<protein>
    <submittedName>
        <fullName evidence="3">Post-segregation antitoxin CcdA</fullName>
    </submittedName>
    <submittedName>
        <fullName evidence="2">Type II toxin-antitoxin system CcdA family antitoxin</fullName>
    </submittedName>
</protein>
<name>A0A427URT3_9ENTR</name>
<proteinExistence type="predicted"/>
<reference evidence="3 4" key="1">
    <citation type="submission" date="2018-10" db="EMBL/GenBank/DDBJ databases">
        <title>Transmission dynamics of multidrug resistant bacteria on intensive care unit surfaces.</title>
        <authorList>
            <person name="D'Souza A.W."/>
            <person name="Potter R.F."/>
            <person name="Wallace M."/>
            <person name="Shupe A."/>
            <person name="Patel S."/>
            <person name="Sun S."/>
            <person name="Gul D."/>
            <person name="Kwon J.H."/>
            <person name="Andleeb S."/>
            <person name="Burnham C.-A.D."/>
            <person name="Dantas G."/>
        </authorList>
    </citation>
    <scope>NUCLEOTIDE SEQUENCE [LARGE SCALE GENOMIC DNA]</scope>
    <source>
        <strain evidence="3 4">AS_373</strain>
    </source>
</reference>
<keyword evidence="1" id="KW-1277">Toxin-antitoxin system</keyword>
<keyword evidence="5" id="KW-1185">Reference proteome</keyword>
<evidence type="ECO:0000313" key="2">
    <source>
        <dbReference type="EMBL" id="MDV7024549.1"/>
    </source>
</evidence>
<sequence length="97" mass="11258">MIGYFHTMRHFMRIPVGVNMRTSATTKKSVNVSLAPELLDEARKQNINLSALLTEALLEKFRENQRRTWLQENQQAIDALNQLVDDNGSFSDFQRTF</sequence>